<protein>
    <recommendedName>
        <fullName evidence="9">Membrane fusion protein (MFP) family protein</fullName>
    </recommendedName>
</protein>
<dbReference type="InterPro" id="IPR010129">
    <property type="entry name" value="T1SS_HlyD"/>
</dbReference>
<evidence type="ECO:0000313" key="13">
    <source>
        <dbReference type="EMBL" id="PRY24465.1"/>
    </source>
</evidence>
<feature type="transmembrane region" description="Helical" evidence="9">
    <location>
        <begin position="12"/>
        <end position="33"/>
    </location>
</feature>
<dbReference type="RefSeq" id="WP_106204826.1">
    <property type="nucleotide sequence ID" value="NZ_PVTD01000003.1"/>
</dbReference>
<proteinExistence type="inferred from homology"/>
<dbReference type="AlphaFoldDB" id="A0A2T0RTE2"/>
<dbReference type="Gene3D" id="2.40.50.100">
    <property type="match status" value="1"/>
</dbReference>
<evidence type="ECO:0000256" key="10">
    <source>
        <dbReference type="SAM" id="Coils"/>
    </source>
</evidence>
<keyword evidence="3 9" id="KW-0813">Transport</keyword>
<evidence type="ECO:0000256" key="1">
    <source>
        <dbReference type="ARBA" id="ARBA00004377"/>
    </source>
</evidence>
<comment type="similarity">
    <text evidence="2 9">Belongs to the membrane fusion protein (MFP) (TC 8.A.1) family.</text>
</comment>
<keyword evidence="8 9" id="KW-0472">Membrane</keyword>
<feature type="coiled-coil region" evidence="10">
    <location>
        <begin position="262"/>
        <end position="289"/>
    </location>
</feature>
<evidence type="ECO:0000256" key="8">
    <source>
        <dbReference type="ARBA" id="ARBA00023136"/>
    </source>
</evidence>
<dbReference type="InterPro" id="IPR050739">
    <property type="entry name" value="MFP"/>
</dbReference>
<dbReference type="GO" id="GO:0005886">
    <property type="term" value="C:plasma membrane"/>
    <property type="evidence" value="ECO:0007669"/>
    <property type="project" value="UniProtKB-SubCell"/>
</dbReference>
<keyword evidence="6 9" id="KW-0812">Transmembrane</keyword>
<evidence type="ECO:0000256" key="3">
    <source>
        <dbReference type="ARBA" id="ARBA00022448"/>
    </source>
</evidence>
<evidence type="ECO:0000259" key="11">
    <source>
        <dbReference type="Pfam" id="PF25994"/>
    </source>
</evidence>
<dbReference type="EMBL" id="PVTD01000003">
    <property type="protein sequence ID" value="PRY24465.1"/>
    <property type="molecule type" value="Genomic_DNA"/>
</dbReference>
<keyword evidence="5 9" id="KW-0997">Cell inner membrane</keyword>
<gene>
    <name evidence="13" type="ORF">CLV78_103331</name>
</gene>
<dbReference type="PANTHER" id="PTHR30386:SF17">
    <property type="entry name" value="ALKALINE PROTEASE SECRETION PROTEIN APRE"/>
    <property type="match status" value="1"/>
</dbReference>
<name>A0A2T0RTE2_9RHOB</name>
<dbReference type="NCBIfam" id="TIGR01843">
    <property type="entry name" value="type_I_hlyD"/>
    <property type="match status" value="1"/>
</dbReference>
<evidence type="ECO:0000313" key="14">
    <source>
        <dbReference type="Proteomes" id="UP000239480"/>
    </source>
</evidence>
<accession>A0A2T0RTE2</accession>
<evidence type="ECO:0000256" key="6">
    <source>
        <dbReference type="ARBA" id="ARBA00022692"/>
    </source>
</evidence>
<dbReference type="PANTHER" id="PTHR30386">
    <property type="entry name" value="MEMBRANE FUSION SUBUNIT OF EMRAB-TOLC MULTIDRUG EFFLUX PUMP"/>
    <property type="match status" value="1"/>
</dbReference>
<feature type="domain" description="AprE-like long alpha-helical hairpin" evidence="11">
    <location>
        <begin position="92"/>
        <end position="281"/>
    </location>
</feature>
<evidence type="ECO:0000256" key="4">
    <source>
        <dbReference type="ARBA" id="ARBA00022475"/>
    </source>
</evidence>
<dbReference type="InterPro" id="IPR058781">
    <property type="entry name" value="HH_AprE-like"/>
</dbReference>
<keyword evidence="10" id="KW-0175">Coiled coil</keyword>
<organism evidence="13 14">
    <name type="scientific">Aliiruegeria haliotis</name>
    <dbReference type="NCBI Taxonomy" id="1280846"/>
    <lineage>
        <taxon>Bacteria</taxon>
        <taxon>Pseudomonadati</taxon>
        <taxon>Pseudomonadota</taxon>
        <taxon>Alphaproteobacteria</taxon>
        <taxon>Rhodobacterales</taxon>
        <taxon>Roseobacteraceae</taxon>
        <taxon>Aliiruegeria</taxon>
    </lineage>
</organism>
<keyword evidence="4 9" id="KW-1003">Cell membrane</keyword>
<keyword evidence="14" id="KW-1185">Reference proteome</keyword>
<comment type="caution">
    <text evidence="13">The sequence shown here is derived from an EMBL/GenBank/DDBJ whole genome shotgun (WGS) entry which is preliminary data.</text>
</comment>
<keyword evidence="7 9" id="KW-1133">Transmembrane helix</keyword>
<dbReference type="Proteomes" id="UP000239480">
    <property type="component" value="Unassembled WGS sequence"/>
</dbReference>
<evidence type="ECO:0000256" key="2">
    <source>
        <dbReference type="ARBA" id="ARBA00009477"/>
    </source>
</evidence>
<dbReference type="PRINTS" id="PR01490">
    <property type="entry name" value="RTXTOXIND"/>
</dbReference>
<dbReference type="Pfam" id="PF26002">
    <property type="entry name" value="Beta-barrel_AprE"/>
    <property type="match status" value="1"/>
</dbReference>
<sequence length="436" mass="48663">MTEGKERSVPSARSHLVLGFLAVLALVGGFGVWSVTTNISGAIIAGGQLEVDQNRQVVQHLDGGVVAELEVEEGDKIEAGGVLIRLDPTDLQSELTIVEGQLYELMARAGRMVAERDGLENIEFHPELLEVASERAEIEELLHGQERLFEARKVTLQKEVDQLARRGEQIESQVEGIDAQTDALSEQLALIGEELEDQQVLLDKGLAQATRVLSLQRERARLSGLIGELTASRAEALGRITELDIEMLKLETRRREEAITRLRDLQYTLVELIERRQSLRKRLDRLDITAPVGGIVYGMTVNTPRSVVRAAEPLAYIIPQDRPLVIAARIEPIHVDQVFVGQEVVLRFSTFDARTTPEMNGHVVQISADIFTDERTAISYYRAEIELDPGEIDKLEGKAIIPGMPVEAYIRTDDRTPMAYLLKPFTDYLNKAFRES</sequence>
<dbReference type="Gene3D" id="2.40.30.170">
    <property type="match status" value="1"/>
</dbReference>
<dbReference type="InterPro" id="IPR058982">
    <property type="entry name" value="Beta-barrel_AprE"/>
</dbReference>
<comment type="subcellular location">
    <subcellularLocation>
        <location evidence="1 9">Cell inner membrane</location>
        <topology evidence="1 9">Single-pass membrane protein</topology>
    </subcellularLocation>
</comment>
<evidence type="ECO:0000259" key="12">
    <source>
        <dbReference type="Pfam" id="PF26002"/>
    </source>
</evidence>
<dbReference type="GO" id="GO:0015031">
    <property type="term" value="P:protein transport"/>
    <property type="evidence" value="ECO:0007669"/>
    <property type="project" value="InterPro"/>
</dbReference>
<dbReference type="Pfam" id="PF25994">
    <property type="entry name" value="HH_AprE"/>
    <property type="match status" value="1"/>
</dbReference>
<evidence type="ECO:0000256" key="5">
    <source>
        <dbReference type="ARBA" id="ARBA00022519"/>
    </source>
</evidence>
<evidence type="ECO:0000256" key="7">
    <source>
        <dbReference type="ARBA" id="ARBA00022989"/>
    </source>
</evidence>
<reference evidence="13 14" key="1">
    <citation type="submission" date="2018-03" db="EMBL/GenBank/DDBJ databases">
        <title>Genomic Encyclopedia of Archaeal and Bacterial Type Strains, Phase II (KMG-II): from individual species to whole genera.</title>
        <authorList>
            <person name="Goeker M."/>
        </authorList>
    </citation>
    <scope>NUCLEOTIDE SEQUENCE [LARGE SCALE GENOMIC DNA]</scope>
    <source>
        <strain evidence="13 14">DSM 29328</strain>
    </source>
</reference>
<evidence type="ECO:0000256" key="9">
    <source>
        <dbReference type="RuleBase" id="RU365093"/>
    </source>
</evidence>
<feature type="domain" description="AprE-like beta-barrel" evidence="12">
    <location>
        <begin position="324"/>
        <end position="412"/>
    </location>
</feature>
<dbReference type="OrthoDB" id="9810980at2"/>